<dbReference type="Pfam" id="PF15915">
    <property type="entry name" value="BAT"/>
    <property type="match status" value="1"/>
</dbReference>
<gene>
    <name evidence="5" type="ORF">C475_21479</name>
</gene>
<proteinExistence type="predicted"/>
<dbReference type="PANTHER" id="PTHR34236">
    <property type="entry name" value="DIMETHYL SULFOXIDE REDUCTASE TRANSCRIPTIONAL ACTIVATOR"/>
    <property type="match status" value="1"/>
</dbReference>
<dbReference type="RefSeq" id="WP_006885959.1">
    <property type="nucleotide sequence ID" value="NZ_AOIU01000048.1"/>
</dbReference>
<dbReference type="OrthoDB" id="202021at2157"/>
<name>M0CC39_9EURY</name>
<dbReference type="Pfam" id="PF04967">
    <property type="entry name" value="HTH_10"/>
    <property type="match status" value="1"/>
</dbReference>
<evidence type="ECO:0000313" key="5">
    <source>
        <dbReference type="EMBL" id="ELZ19912.1"/>
    </source>
</evidence>
<evidence type="ECO:0000313" key="6">
    <source>
        <dbReference type="Proteomes" id="UP000011626"/>
    </source>
</evidence>
<dbReference type="InterPro" id="IPR007050">
    <property type="entry name" value="HTH_bacterioopsin"/>
</dbReference>
<dbReference type="EMBL" id="AOIU01000048">
    <property type="protein sequence ID" value="ELZ19912.1"/>
    <property type="molecule type" value="Genomic_DNA"/>
</dbReference>
<comment type="caution">
    <text evidence="5">The sequence shown here is derived from an EMBL/GenBank/DDBJ whole genome shotgun (WGS) entry which is preliminary data.</text>
</comment>
<dbReference type="Proteomes" id="UP000011626">
    <property type="component" value="Unassembled WGS sequence"/>
</dbReference>
<organism evidence="5 6">
    <name type="scientific">Halosimplex carlsbadense 2-9-1</name>
    <dbReference type="NCBI Taxonomy" id="797114"/>
    <lineage>
        <taxon>Archaea</taxon>
        <taxon>Methanobacteriati</taxon>
        <taxon>Methanobacteriota</taxon>
        <taxon>Stenosarchaea group</taxon>
        <taxon>Halobacteria</taxon>
        <taxon>Halobacteriales</taxon>
        <taxon>Haloarculaceae</taxon>
        <taxon>Halosimplex</taxon>
    </lineage>
</organism>
<reference evidence="5 6" key="1">
    <citation type="journal article" date="2014" name="PLoS Genet.">
        <title>Phylogenetically driven sequencing of extremely halophilic archaea reveals strategies for static and dynamic osmo-response.</title>
        <authorList>
            <person name="Becker E.A."/>
            <person name="Seitzer P.M."/>
            <person name="Tritt A."/>
            <person name="Larsen D."/>
            <person name="Krusor M."/>
            <person name="Yao A.I."/>
            <person name="Wu D."/>
            <person name="Madern D."/>
            <person name="Eisen J.A."/>
            <person name="Darling A.E."/>
            <person name="Facciotti M.T."/>
        </authorList>
    </citation>
    <scope>NUCLEOTIDE SEQUENCE [LARGE SCALE GENOMIC DNA]</scope>
    <source>
        <strain evidence="5 6">2-9-1</strain>
    </source>
</reference>
<accession>M0CC39</accession>
<keyword evidence="2" id="KW-0804">Transcription</keyword>
<keyword evidence="1" id="KW-0805">Transcription regulation</keyword>
<keyword evidence="6" id="KW-1185">Reference proteome</keyword>
<evidence type="ECO:0000256" key="1">
    <source>
        <dbReference type="ARBA" id="ARBA00023015"/>
    </source>
</evidence>
<evidence type="ECO:0000259" key="4">
    <source>
        <dbReference type="Pfam" id="PF15915"/>
    </source>
</evidence>
<evidence type="ECO:0000256" key="2">
    <source>
        <dbReference type="ARBA" id="ARBA00023163"/>
    </source>
</evidence>
<dbReference type="eggNOG" id="arCOG02276">
    <property type="taxonomic scope" value="Archaea"/>
</dbReference>
<evidence type="ECO:0000259" key="3">
    <source>
        <dbReference type="Pfam" id="PF04967"/>
    </source>
</evidence>
<dbReference type="AlphaFoldDB" id="M0CC39"/>
<protein>
    <submittedName>
        <fullName evidence="5">DNA binding domain-containing protein</fullName>
    </submittedName>
</protein>
<feature type="domain" description="Bacterioopsin transcriptional activator GAF and HTH associated" evidence="4">
    <location>
        <begin position="22"/>
        <end position="142"/>
    </location>
</feature>
<dbReference type="PATRIC" id="fig|797114.5.peg.4331"/>
<dbReference type="PANTHER" id="PTHR34236:SF1">
    <property type="entry name" value="DIMETHYL SULFOXIDE REDUCTASE TRANSCRIPTIONAL ACTIVATOR"/>
    <property type="match status" value="1"/>
</dbReference>
<dbReference type="InterPro" id="IPR031803">
    <property type="entry name" value="BAT_GAF/HTH-assoc"/>
</dbReference>
<sequence length="214" mass="23694">MSTIVKATLPAEEFALAETFEAVPEVEFDAVRLVTHGTDRVVPLLWATDADSTAVAEALEADESADEVALVSRRNHDSLFRMRWTAQVRFVTHVLVEEDGAIVSARGTSDGWTFRVLFPEHDAVSSTYAACEDQDIAIDVTQIYHLDDAPSLGGFHLTDEQFKTVRTALERGYYKVPRETTLEGLADELDVSHQALSERLRRGHLALIENVVGP</sequence>
<feature type="domain" description="HTH bat-type" evidence="3">
    <location>
        <begin position="157"/>
        <end position="202"/>
    </location>
</feature>